<feature type="signal peptide" evidence="4">
    <location>
        <begin position="1"/>
        <end position="33"/>
    </location>
</feature>
<evidence type="ECO:0000313" key="6">
    <source>
        <dbReference type="EMBL" id="SEI45905.1"/>
    </source>
</evidence>
<dbReference type="Pfam" id="PF00593">
    <property type="entry name" value="TonB_dep_Rec_b-barrel"/>
    <property type="match status" value="1"/>
</dbReference>
<evidence type="ECO:0000313" key="7">
    <source>
        <dbReference type="Proteomes" id="UP000199420"/>
    </source>
</evidence>
<reference evidence="6 7" key="1">
    <citation type="submission" date="2016-10" db="EMBL/GenBank/DDBJ databases">
        <authorList>
            <person name="de Groot N.N."/>
        </authorList>
    </citation>
    <scope>NUCLEOTIDE SEQUENCE [LARGE SCALE GENOMIC DNA]</scope>
    <source>
        <strain evidence="6 7">DSM 26515</strain>
    </source>
</reference>
<gene>
    <name evidence="6" type="ORF">SAMN04487997_0776</name>
</gene>
<dbReference type="InterPro" id="IPR013784">
    <property type="entry name" value="Carb-bd-like_fold"/>
</dbReference>
<keyword evidence="6" id="KW-0121">Carboxypeptidase</keyword>
<sequence length="997" mass="109140">MSGATVGNRRSRVRRNLLAMGLMAALGSSPLLAQSITGGLYGSEPAGKAATISVANPATGYHKTLQAGADGRYSLAGLNPGRYTVTVEEGGSVIGTRTVTVTANVQTPVPALTTAAAATAGVHATELGAVQVDAAALRQDVIPIDVSTPEFSNSYDMSVVNQLPTGRGPESIALLSSKVRYDNQTTDLIQMGGASPAENRYYYNEFDSTYDYQGLGATYLPAEAVQSTQVLSSNAGVTWTSTTGGLMASTVRQGSNRFKAGYSLYFTPATSWFNPRARDSLTAQGDYYRFNSANTHSANVTGQYLWASGALVKNRLFFFAMLGNAPDNTSLSNSQTLQTRTARRDKNGLLNLTWNINADQSLNVVGYRDWKNTFNNQYSLERDYDPSSVGPYYGWTSEQVKNQFLIGNYHWQINEDMSLRLMGGYLSQSSLKPTSTSGSGLPYVGEVDPVTQVRRNIGLTTNSTQLFPFDYWRRGFKGDFTWQLGDHRITVGGEHYKHYINNVSTTTEGGDWTYHDEPGTILPNGATAPADGRYVDQYFVSTGGPFFTVNKAAYLEDYWQASDRWVVYAGARYDTFINKNVNGQNFFHLPLFSPRLGVAWDVYGDSTMKIGANAGKYTIPIPSSVNNGAAGAVTMWHRYYTYTGRDPSTQAPQGLNQIGPQETLINGQAPSAYNVATSDIKAPYQYEFQVYLQKTLGQSWSSLVEVGYSSLKRAIEDTCYTQGITDYAQANGYPGYEDSSGCPMINPGVAQTFVRDYNGDGKEEALTLPGSVFGPPPSRKYVHLTVELSHARNDQEPYFLDLSYTWAHLYGNYDGLLNLGTRTNGGPSEQIYWDFPGLMEHGNGNLAGDVRHSVKLNGVYYFTNGLRVGSTLDLSTGTPQSCMGTYPDINNPAEQYGAASHFCDNVPSPLGSAGRMPFFAQWNVGVGYDWQINQDNFLSLDLQVQNLTNREGRIDANQRYDTGGFQSDGQPIPNPSYNASVWQAPRTTSLVVRYTFQ</sequence>
<evidence type="ECO:0000256" key="2">
    <source>
        <dbReference type="ARBA" id="ARBA00023136"/>
    </source>
</evidence>
<evidence type="ECO:0000256" key="1">
    <source>
        <dbReference type="ARBA" id="ARBA00004442"/>
    </source>
</evidence>
<dbReference type="Proteomes" id="UP000199420">
    <property type="component" value="Unassembled WGS sequence"/>
</dbReference>
<comment type="subcellular location">
    <subcellularLocation>
        <location evidence="1">Cell outer membrane</location>
    </subcellularLocation>
</comment>
<evidence type="ECO:0000256" key="4">
    <source>
        <dbReference type="SAM" id="SignalP"/>
    </source>
</evidence>
<dbReference type="SUPFAM" id="SSF56935">
    <property type="entry name" value="Porins"/>
    <property type="match status" value="1"/>
</dbReference>
<dbReference type="SUPFAM" id="SSF49452">
    <property type="entry name" value="Starch-binding domain-like"/>
    <property type="match status" value="1"/>
</dbReference>
<dbReference type="GO" id="GO:0030246">
    <property type="term" value="F:carbohydrate binding"/>
    <property type="evidence" value="ECO:0007669"/>
    <property type="project" value="InterPro"/>
</dbReference>
<keyword evidence="2" id="KW-0472">Membrane</keyword>
<name>A0A1H6R2V2_9GAMM</name>
<keyword evidence="4" id="KW-0732">Signal</keyword>
<protein>
    <submittedName>
        <fullName evidence="6">Carboxypeptidase regulatory-like domain-containing protein</fullName>
    </submittedName>
</protein>
<dbReference type="STRING" id="529704.SAMN02927913_0691"/>
<dbReference type="EMBL" id="FNYC01000001">
    <property type="protein sequence ID" value="SEI45905.1"/>
    <property type="molecule type" value="Genomic_DNA"/>
</dbReference>
<dbReference type="Pfam" id="PF13620">
    <property type="entry name" value="CarboxypepD_reg"/>
    <property type="match status" value="1"/>
</dbReference>
<keyword evidence="3" id="KW-0998">Cell outer membrane</keyword>
<dbReference type="GO" id="GO:0004180">
    <property type="term" value="F:carboxypeptidase activity"/>
    <property type="evidence" value="ECO:0007669"/>
    <property type="project" value="UniProtKB-KW"/>
</dbReference>
<keyword evidence="6" id="KW-0645">Protease</keyword>
<dbReference type="AlphaFoldDB" id="A0A1H6R2V2"/>
<dbReference type="Gene3D" id="2.40.170.20">
    <property type="entry name" value="TonB-dependent receptor, beta-barrel domain"/>
    <property type="match status" value="2"/>
</dbReference>
<keyword evidence="7" id="KW-1185">Reference proteome</keyword>
<dbReference type="GO" id="GO:0009279">
    <property type="term" value="C:cell outer membrane"/>
    <property type="evidence" value="ECO:0007669"/>
    <property type="project" value="UniProtKB-SubCell"/>
</dbReference>
<accession>A0A1H6R2V2</accession>
<dbReference type="Gene3D" id="2.60.40.1120">
    <property type="entry name" value="Carboxypeptidase-like, regulatory domain"/>
    <property type="match status" value="1"/>
</dbReference>
<evidence type="ECO:0000256" key="3">
    <source>
        <dbReference type="ARBA" id="ARBA00023237"/>
    </source>
</evidence>
<dbReference type="InterPro" id="IPR036942">
    <property type="entry name" value="Beta-barrel_TonB_sf"/>
</dbReference>
<organism evidence="6 7">
    <name type="scientific">Frateuria terrea</name>
    <dbReference type="NCBI Taxonomy" id="529704"/>
    <lineage>
        <taxon>Bacteria</taxon>
        <taxon>Pseudomonadati</taxon>
        <taxon>Pseudomonadota</taxon>
        <taxon>Gammaproteobacteria</taxon>
        <taxon>Lysobacterales</taxon>
        <taxon>Rhodanobacteraceae</taxon>
        <taxon>Frateuria</taxon>
    </lineage>
</organism>
<feature type="chain" id="PRO_5011610772" evidence="4">
    <location>
        <begin position="34"/>
        <end position="997"/>
    </location>
</feature>
<feature type="domain" description="TonB-dependent receptor-like beta-barrel" evidence="5">
    <location>
        <begin position="357"/>
        <end position="602"/>
    </location>
</feature>
<evidence type="ECO:0000259" key="5">
    <source>
        <dbReference type="Pfam" id="PF00593"/>
    </source>
</evidence>
<proteinExistence type="predicted"/>
<keyword evidence="6" id="KW-0378">Hydrolase</keyword>
<dbReference type="InterPro" id="IPR000531">
    <property type="entry name" value="Beta-barrel_TonB"/>
</dbReference>